<comment type="similarity">
    <text evidence="1">Belongs to the CoA-transferase III family.</text>
</comment>
<evidence type="ECO:0000313" key="6">
    <source>
        <dbReference type="Proteomes" id="UP000327013"/>
    </source>
</evidence>
<dbReference type="InterPro" id="IPR014718">
    <property type="entry name" value="GH-type_carb-bd"/>
</dbReference>
<dbReference type="GO" id="GO:0030246">
    <property type="term" value="F:carbohydrate binding"/>
    <property type="evidence" value="ECO:0007669"/>
    <property type="project" value="InterPro"/>
</dbReference>
<name>A0A5N6KVM6_9ROSI</name>
<keyword evidence="3" id="KW-0119">Carbohydrate metabolism</keyword>
<sequence>MVPSALALPTIAARATDNSAAVIAGIKQLGADVVTLNKTLNTFKANDPLGLFTALKIQQQAGTISKGLTSTSKAANSSSPFTGEESGQIAEATVDLSPQIESLLKNIVRKKPAFATAVFLVGDLSKTVENLLKSQQQLTKGFVAGITPKLADPYRQFAPLITTPIINYFTSAIKAYSKCTGKGGLGVVALQHAALSRSSMIVSSAVARRAEKLANNVAGGKMERSGETPQSCSNWLLTFPERQPVRLDLCRLLRLLCSFRARFHLFECPRRSRAVSHRDHHQVCDPGRGQEPRDPRARGAVHLRRVAGDGVSERGGRGHRTARHVRQQAPPSAHWPAARHLAASQECAYQPARRLPGLRGRGRSCAAAGAQEPAAHQPAGLARGAEDTGLLPAVPAQHRPAAQFELPAVSLELVQCLLAVGKGRVDARKFGTVGLGWDVGHSCLISHFRPWLRNSPVSSAAQQPTPNKVPLYRYASLKLEFAWRLSAPVSNVASNCKLAALRHGREACWHAPMALAQLMLHPPSREVSSPGDRCPKHSRACGLMHLLLAALRVPLVDLSCWCPVVVNMLSTLFGAAPLLSAIAAAQKLPLAPPLTGALGNTTIAGNGSTSPDADGKYHVSSEGIRAYFVPYGASISNLFINDTNGVERDIVLGWDNATHYTTDTLHPHYGSVPGRYANRIKNNTFEIDGVSYHTAANENGGLDTLHGGVNGWDWRNWTVTAHTTDSITFSLVDQDGNQGFPGEVVSYVTYTLTPFSWHIKMLAIATTKKTPIMLSSHTYWNLDGFASPWGDINNHTLHLPYGGQRVGVDGILIPNGTILPNPRGSVNDFWSAPKQLGASLGEPEALGNCGTNCTGYDTCFVFNREAQGPFNWRKDGPVATLASEFSGIQVDVFSDQDAYQIFDCASQNGSVPIKKTQGTPDRRTVPRFGCVVMEVEDWIDGINYPEWGRNKRQIFGPADDPYVLQARPHCRRSHQPFHKTAAMTDQKSSRPSNHALYVDLLAQLGLEPTQHAQIHGAGPICPSPHRINDAAAVALATLGTELAALWQQRTGEHATAQVSVAATTAQLMAIYLTTLNGVTCTRLLEDKALFQLSDFYAARAGRWVFLLSSYPHLRDINCTVLECAFERERIAAAIAQWDAFELEARIGALGGTCIAVRNRAEWTTSAQGALLVDTPVVTITKLAESAPRALPVGGKGLPLQGVRVLDNTHVIAGPMAARIAAEYGAEVLAMASPDHVDPRAMVVETGIGKRSAFCDLEDPGDVARFFEVLAGADVYVNSYLSLEKKGFGPEVLAKHCPGLVYVDYHAWGTEGPWSQRGGFDQLACAATGFSSEEGQSGKPRLPPTYLLNDYLAAIVGAAGMVEALRRRATEGGSWRVHVNLSRICMWVQSMGMFEPHELDGVPPIDSQRVKSERTFSEVQGSFGTTRFLPTQIEFSGSIAAGLSRGAEPTGASTFGWA</sequence>
<dbReference type="OrthoDB" id="1930316at2759"/>
<reference evidence="5 6" key="1">
    <citation type="submission" date="2019-06" db="EMBL/GenBank/DDBJ databases">
        <title>A chromosomal-level reference genome of Carpinus fangiana (Coryloideae, Betulaceae).</title>
        <authorList>
            <person name="Yang X."/>
            <person name="Wang Z."/>
            <person name="Zhang L."/>
            <person name="Hao G."/>
            <person name="Liu J."/>
            <person name="Yang Y."/>
        </authorList>
    </citation>
    <scope>NUCLEOTIDE SEQUENCE [LARGE SCALE GENOMIC DNA]</scope>
    <source>
        <strain evidence="5">Cfa_2016G</strain>
        <tissue evidence="5">Leaf</tissue>
    </source>
</reference>
<dbReference type="Pfam" id="PF02515">
    <property type="entry name" value="CoA_transf_3"/>
    <property type="match status" value="1"/>
</dbReference>
<dbReference type="Gene3D" id="3.30.1540.10">
    <property type="entry name" value="formyl-coa transferase, domain 3"/>
    <property type="match status" value="1"/>
</dbReference>
<evidence type="ECO:0000313" key="5">
    <source>
        <dbReference type="EMBL" id="KAB8349432.1"/>
    </source>
</evidence>
<dbReference type="InterPro" id="IPR050509">
    <property type="entry name" value="CoA-transferase_III"/>
</dbReference>
<organism evidence="5 6">
    <name type="scientific">Carpinus fangiana</name>
    <dbReference type="NCBI Taxonomy" id="176857"/>
    <lineage>
        <taxon>Eukaryota</taxon>
        <taxon>Viridiplantae</taxon>
        <taxon>Streptophyta</taxon>
        <taxon>Embryophyta</taxon>
        <taxon>Tracheophyta</taxon>
        <taxon>Spermatophyta</taxon>
        <taxon>Magnoliopsida</taxon>
        <taxon>eudicotyledons</taxon>
        <taxon>Gunneridae</taxon>
        <taxon>Pentapetalae</taxon>
        <taxon>rosids</taxon>
        <taxon>fabids</taxon>
        <taxon>Fagales</taxon>
        <taxon>Betulaceae</taxon>
        <taxon>Carpinus</taxon>
    </lineage>
</organism>
<dbReference type="SUPFAM" id="SSF89796">
    <property type="entry name" value="CoA-transferase family III (CaiB/BaiF)"/>
    <property type="match status" value="2"/>
</dbReference>
<dbReference type="InterPro" id="IPR021054">
    <property type="entry name" value="Cell_wall_mannoprotein_1"/>
</dbReference>
<feature type="region of interest" description="Disordered" evidence="4">
    <location>
        <begin position="310"/>
        <end position="331"/>
    </location>
</feature>
<dbReference type="GO" id="GO:0016853">
    <property type="term" value="F:isomerase activity"/>
    <property type="evidence" value="ECO:0007669"/>
    <property type="project" value="UniProtKB-KW"/>
</dbReference>
<keyword evidence="2" id="KW-0413">Isomerase</keyword>
<dbReference type="Gene3D" id="3.40.50.10540">
    <property type="entry name" value="Crotonobetainyl-coa:carnitine coa-transferase, domain 1"/>
    <property type="match status" value="2"/>
</dbReference>
<dbReference type="Pfam" id="PF12296">
    <property type="entry name" value="HsbA"/>
    <property type="match status" value="1"/>
</dbReference>
<dbReference type="SUPFAM" id="SSF74650">
    <property type="entry name" value="Galactose mutarotase-like"/>
    <property type="match status" value="1"/>
</dbReference>
<dbReference type="InterPro" id="IPR011013">
    <property type="entry name" value="Gal_mutarotase_sf_dom"/>
</dbReference>
<dbReference type="GO" id="GO:0005975">
    <property type="term" value="P:carbohydrate metabolic process"/>
    <property type="evidence" value="ECO:0007669"/>
    <property type="project" value="InterPro"/>
</dbReference>
<keyword evidence="6" id="KW-1185">Reference proteome</keyword>
<dbReference type="PANTHER" id="PTHR48228:SF4">
    <property type="entry name" value="BLR3030 PROTEIN"/>
    <property type="match status" value="1"/>
</dbReference>
<evidence type="ECO:0000256" key="4">
    <source>
        <dbReference type="SAM" id="MobiDB-lite"/>
    </source>
</evidence>
<dbReference type="PANTHER" id="PTHR48228">
    <property type="entry name" value="SUCCINYL-COA--D-CITRAMALATE COA-TRANSFERASE"/>
    <property type="match status" value="1"/>
</dbReference>
<comment type="caution">
    <text evidence="5">The sequence shown here is derived from an EMBL/GenBank/DDBJ whole genome shotgun (WGS) entry which is preliminary data.</text>
</comment>
<dbReference type="FunFam" id="2.70.98.10:FF:000014">
    <property type="entry name" value="Aldose 1-epimerase, putative"/>
    <property type="match status" value="1"/>
</dbReference>
<evidence type="ECO:0000256" key="1">
    <source>
        <dbReference type="ARBA" id="ARBA00008383"/>
    </source>
</evidence>
<dbReference type="CDD" id="cd09019">
    <property type="entry name" value="galactose_mutarotase_like"/>
    <property type="match status" value="1"/>
</dbReference>
<dbReference type="InterPro" id="IPR008183">
    <property type="entry name" value="Aldose_1/G6P_1-epimerase"/>
</dbReference>
<protein>
    <submittedName>
        <fullName evidence="5">Uncharacterized protein</fullName>
    </submittedName>
</protein>
<dbReference type="Gene3D" id="1.20.1280.140">
    <property type="match status" value="1"/>
</dbReference>
<proteinExistence type="inferred from homology"/>
<dbReference type="InterPro" id="IPR023606">
    <property type="entry name" value="CoA-Trfase_III_dom_1_sf"/>
</dbReference>
<dbReference type="InterPro" id="IPR003673">
    <property type="entry name" value="CoA-Trfase_fam_III"/>
</dbReference>
<gene>
    <name evidence="5" type="ORF">FH972_023459</name>
</gene>
<dbReference type="Gene3D" id="2.70.98.10">
    <property type="match status" value="1"/>
</dbReference>
<dbReference type="InterPro" id="IPR044855">
    <property type="entry name" value="CoA-Trfase_III_dom3_sf"/>
</dbReference>
<dbReference type="Pfam" id="PF01263">
    <property type="entry name" value="Aldose_epim"/>
    <property type="match status" value="1"/>
</dbReference>
<dbReference type="Proteomes" id="UP000327013">
    <property type="component" value="Unassembled WGS sequence"/>
</dbReference>
<dbReference type="InterPro" id="IPR047215">
    <property type="entry name" value="Galactose_mutarotase-like"/>
</dbReference>
<evidence type="ECO:0000256" key="3">
    <source>
        <dbReference type="ARBA" id="ARBA00023277"/>
    </source>
</evidence>
<evidence type="ECO:0000256" key="2">
    <source>
        <dbReference type="ARBA" id="ARBA00023235"/>
    </source>
</evidence>
<feature type="compositionally biased region" description="Basic residues" evidence="4">
    <location>
        <begin position="317"/>
        <end position="326"/>
    </location>
</feature>
<dbReference type="EMBL" id="VIBQ01000014">
    <property type="protein sequence ID" value="KAB8349432.1"/>
    <property type="molecule type" value="Genomic_DNA"/>
</dbReference>
<accession>A0A5N6KVM6</accession>